<proteinExistence type="predicted"/>
<name>A0A6A6VCF5_9PLEO</name>
<evidence type="ECO:0000313" key="2">
    <source>
        <dbReference type="EMBL" id="KAF2747404.1"/>
    </source>
</evidence>
<feature type="compositionally biased region" description="Basic residues" evidence="1">
    <location>
        <begin position="123"/>
        <end position="142"/>
    </location>
</feature>
<gene>
    <name evidence="2" type="ORF">M011DRAFT_458660</name>
</gene>
<dbReference type="EMBL" id="MU006573">
    <property type="protein sequence ID" value="KAF2747404.1"/>
    <property type="molecule type" value="Genomic_DNA"/>
</dbReference>
<organism evidence="2 3">
    <name type="scientific">Sporormia fimetaria CBS 119925</name>
    <dbReference type="NCBI Taxonomy" id="1340428"/>
    <lineage>
        <taxon>Eukaryota</taxon>
        <taxon>Fungi</taxon>
        <taxon>Dikarya</taxon>
        <taxon>Ascomycota</taxon>
        <taxon>Pezizomycotina</taxon>
        <taxon>Dothideomycetes</taxon>
        <taxon>Pleosporomycetidae</taxon>
        <taxon>Pleosporales</taxon>
        <taxon>Sporormiaceae</taxon>
        <taxon>Sporormia</taxon>
    </lineage>
</organism>
<dbReference type="Proteomes" id="UP000799440">
    <property type="component" value="Unassembled WGS sequence"/>
</dbReference>
<feature type="region of interest" description="Disordered" evidence="1">
    <location>
        <begin position="1"/>
        <end position="37"/>
    </location>
</feature>
<keyword evidence="3" id="KW-1185">Reference proteome</keyword>
<evidence type="ECO:0000256" key="1">
    <source>
        <dbReference type="SAM" id="MobiDB-lite"/>
    </source>
</evidence>
<evidence type="ECO:0000313" key="3">
    <source>
        <dbReference type="Proteomes" id="UP000799440"/>
    </source>
</evidence>
<dbReference type="AlphaFoldDB" id="A0A6A6VCF5"/>
<feature type="region of interest" description="Disordered" evidence="1">
    <location>
        <begin position="86"/>
        <end position="156"/>
    </location>
</feature>
<reference evidence="2" key="1">
    <citation type="journal article" date="2020" name="Stud. Mycol.">
        <title>101 Dothideomycetes genomes: a test case for predicting lifestyles and emergence of pathogens.</title>
        <authorList>
            <person name="Haridas S."/>
            <person name="Albert R."/>
            <person name="Binder M."/>
            <person name="Bloem J."/>
            <person name="Labutti K."/>
            <person name="Salamov A."/>
            <person name="Andreopoulos B."/>
            <person name="Baker S."/>
            <person name="Barry K."/>
            <person name="Bills G."/>
            <person name="Bluhm B."/>
            <person name="Cannon C."/>
            <person name="Castanera R."/>
            <person name="Culley D."/>
            <person name="Daum C."/>
            <person name="Ezra D."/>
            <person name="Gonzalez J."/>
            <person name="Henrissat B."/>
            <person name="Kuo A."/>
            <person name="Liang C."/>
            <person name="Lipzen A."/>
            <person name="Lutzoni F."/>
            <person name="Magnuson J."/>
            <person name="Mondo S."/>
            <person name="Nolan M."/>
            <person name="Ohm R."/>
            <person name="Pangilinan J."/>
            <person name="Park H.-J."/>
            <person name="Ramirez L."/>
            <person name="Alfaro M."/>
            <person name="Sun H."/>
            <person name="Tritt A."/>
            <person name="Yoshinaga Y."/>
            <person name="Zwiers L.-H."/>
            <person name="Turgeon B."/>
            <person name="Goodwin S."/>
            <person name="Spatafora J."/>
            <person name="Crous P."/>
            <person name="Grigoriev I."/>
        </authorList>
    </citation>
    <scope>NUCLEOTIDE SEQUENCE</scope>
    <source>
        <strain evidence="2">CBS 119925</strain>
    </source>
</reference>
<protein>
    <submittedName>
        <fullName evidence="2">Uncharacterized protein</fullName>
    </submittedName>
</protein>
<dbReference type="OrthoDB" id="5294241at2759"/>
<sequence>MHFESSPSTSPSKSIPISIRSMSSTSSSSSSLYSLSSQDCPLARQGSTCAVGYPSWPTGNSLQSGYKQSAPSSYISDADLFGEDVDEDFSGPFLNEAPPPPRIPPMAQAFPILPPLYVQEKPKKQHHQQRRRSSGRKQRRSSKPMSPIAESVEVAE</sequence>
<accession>A0A6A6VCF5</accession>